<sequence length="72" mass="8262">MMVVAEIVHVLSCPTFLLLTATAELGFYDTIVYNAPTEDFDAPPDMKILSHLLVSLSRIWHVKRKPYLRHVH</sequence>
<feature type="signal peptide" evidence="1">
    <location>
        <begin position="1"/>
        <end position="23"/>
    </location>
</feature>
<keyword evidence="3" id="KW-1185">Reference proteome</keyword>
<accession>A0ABR4GGN0</accession>
<dbReference type="Proteomes" id="UP001610563">
    <property type="component" value="Unassembled WGS sequence"/>
</dbReference>
<evidence type="ECO:0000256" key="1">
    <source>
        <dbReference type="SAM" id="SignalP"/>
    </source>
</evidence>
<keyword evidence="1" id="KW-0732">Signal</keyword>
<dbReference type="EMBL" id="JBFTWV010000014">
    <property type="protein sequence ID" value="KAL2798202.1"/>
    <property type="molecule type" value="Genomic_DNA"/>
</dbReference>
<protein>
    <submittedName>
        <fullName evidence="2">Uncharacterized protein</fullName>
    </submittedName>
</protein>
<organism evidence="2 3">
    <name type="scientific">Aspergillus keveii</name>
    <dbReference type="NCBI Taxonomy" id="714993"/>
    <lineage>
        <taxon>Eukaryota</taxon>
        <taxon>Fungi</taxon>
        <taxon>Dikarya</taxon>
        <taxon>Ascomycota</taxon>
        <taxon>Pezizomycotina</taxon>
        <taxon>Eurotiomycetes</taxon>
        <taxon>Eurotiomycetidae</taxon>
        <taxon>Eurotiales</taxon>
        <taxon>Aspergillaceae</taxon>
        <taxon>Aspergillus</taxon>
        <taxon>Aspergillus subgen. Nidulantes</taxon>
    </lineage>
</organism>
<feature type="chain" id="PRO_5047522969" evidence="1">
    <location>
        <begin position="24"/>
        <end position="72"/>
    </location>
</feature>
<evidence type="ECO:0000313" key="2">
    <source>
        <dbReference type="EMBL" id="KAL2798202.1"/>
    </source>
</evidence>
<proteinExistence type="predicted"/>
<comment type="caution">
    <text evidence="2">The sequence shown here is derived from an EMBL/GenBank/DDBJ whole genome shotgun (WGS) entry which is preliminary data.</text>
</comment>
<gene>
    <name evidence="2" type="ORF">BJX66DRAFT_54008</name>
</gene>
<name>A0ABR4GGN0_9EURO</name>
<reference evidence="2 3" key="1">
    <citation type="submission" date="2024-07" db="EMBL/GenBank/DDBJ databases">
        <title>Section-level genome sequencing and comparative genomics of Aspergillus sections Usti and Cavernicolus.</title>
        <authorList>
            <consortium name="Lawrence Berkeley National Laboratory"/>
            <person name="Nybo J.L."/>
            <person name="Vesth T.C."/>
            <person name="Theobald S."/>
            <person name="Frisvad J.C."/>
            <person name="Larsen T.O."/>
            <person name="Kjaerboelling I."/>
            <person name="Rothschild-Mancinelli K."/>
            <person name="Lyhne E.K."/>
            <person name="Kogle M.E."/>
            <person name="Barry K."/>
            <person name="Clum A."/>
            <person name="Na H."/>
            <person name="Ledsgaard L."/>
            <person name="Lin J."/>
            <person name="Lipzen A."/>
            <person name="Kuo A."/>
            <person name="Riley R."/>
            <person name="Mondo S."/>
            <person name="Labutti K."/>
            <person name="Haridas S."/>
            <person name="Pangalinan J."/>
            <person name="Salamov A.A."/>
            <person name="Simmons B.A."/>
            <person name="Magnuson J.K."/>
            <person name="Chen J."/>
            <person name="Drula E."/>
            <person name="Henrissat B."/>
            <person name="Wiebenga A."/>
            <person name="Lubbers R.J."/>
            <person name="Gomes A.C."/>
            <person name="Makela M.R."/>
            <person name="Stajich J."/>
            <person name="Grigoriev I.V."/>
            <person name="Mortensen U.H."/>
            <person name="De Vries R.P."/>
            <person name="Baker S.E."/>
            <person name="Andersen M.R."/>
        </authorList>
    </citation>
    <scope>NUCLEOTIDE SEQUENCE [LARGE SCALE GENOMIC DNA]</scope>
    <source>
        <strain evidence="2 3">CBS 209.92</strain>
    </source>
</reference>
<evidence type="ECO:0000313" key="3">
    <source>
        <dbReference type="Proteomes" id="UP001610563"/>
    </source>
</evidence>